<evidence type="ECO:0000259" key="2">
    <source>
        <dbReference type="Pfam" id="PF13449"/>
    </source>
</evidence>
<dbReference type="InterPro" id="IPR027372">
    <property type="entry name" value="Phytase-like_dom"/>
</dbReference>
<dbReference type="Pfam" id="PF13449">
    <property type="entry name" value="Phytase-like"/>
    <property type="match status" value="1"/>
</dbReference>
<dbReference type="InterPro" id="IPR011044">
    <property type="entry name" value="Quino_amine_DH_bsu"/>
</dbReference>
<organism evidence="3 4">
    <name type="scientific">Roseicyclus marinus</name>
    <dbReference type="NCBI Taxonomy" id="2161673"/>
    <lineage>
        <taxon>Bacteria</taxon>
        <taxon>Pseudomonadati</taxon>
        <taxon>Pseudomonadota</taxon>
        <taxon>Alphaproteobacteria</taxon>
        <taxon>Rhodobacterales</taxon>
        <taxon>Roseobacteraceae</taxon>
        <taxon>Roseicyclus</taxon>
    </lineage>
</organism>
<keyword evidence="4" id="KW-1185">Reference proteome</keyword>
<keyword evidence="1" id="KW-0732">Signal</keyword>
<evidence type="ECO:0000313" key="4">
    <source>
        <dbReference type="Proteomes" id="UP001337723"/>
    </source>
</evidence>
<proteinExistence type="predicted"/>
<dbReference type="InterPro" id="IPR015943">
    <property type="entry name" value="WD40/YVTN_repeat-like_dom_sf"/>
</dbReference>
<evidence type="ECO:0000313" key="3">
    <source>
        <dbReference type="EMBL" id="BDW86595.1"/>
    </source>
</evidence>
<dbReference type="Proteomes" id="UP001337723">
    <property type="component" value="Chromosome"/>
</dbReference>
<name>A0AA48KLX1_9RHOB</name>
<dbReference type="PANTHER" id="PTHR46928">
    <property type="entry name" value="MESENCHYME-SPECIFIC CELL SURFACE GLYCOPROTEIN"/>
    <property type="match status" value="1"/>
</dbReference>
<protein>
    <submittedName>
        <fullName evidence="3">Alkaline phosphatase</fullName>
    </submittedName>
</protein>
<feature type="domain" description="Phytase-like" evidence="2">
    <location>
        <begin position="443"/>
        <end position="702"/>
    </location>
</feature>
<dbReference type="PANTHER" id="PTHR46928:SF1">
    <property type="entry name" value="MESENCHYME-SPECIFIC CELL SURFACE GLYCOPROTEIN"/>
    <property type="match status" value="1"/>
</dbReference>
<gene>
    <name evidence="3" type="ORF">MACH21_27720</name>
</gene>
<feature type="chain" id="PRO_5047275778" evidence="1">
    <location>
        <begin position="23"/>
        <end position="719"/>
    </location>
</feature>
<dbReference type="KEGG" id="rmai:MACH21_27720"/>
<dbReference type="AlphaFoldDB" id="A0AA48KLX1"/>
<evidence type="ECO:0000256" key="1">
    <source>
        <dbReference type="SAM" id="SignalP"/>
    </source>
</evidence>
<dbReference type="RefSeq" id="WP_338272573.1">
    <property type="nucleotide sequence ID" value="NZ_AP027266.1"/>
</dbReference>
<reference evidence="3 4" key="1">
    <citation type="submission" date="2023-01" db="EMBL/GenBank/DDBJ databases">
        <title>Complete genome sequence of Roseicyclus marinus strain Dej080120_10.</title>
        <authorList>
            <person name="Ueki S."/>
            <person name="Maruyama F."/>
        </authorList>
    </citation>
    <scope>NUCLEOTIDE SEQUENCE [LARGE SCALE GENOMIC DNA]</scope>
    <source>
        <strain evidence="3 4">Dej080120_10</strain>
    </source>
</reference>
<dbReference type="SUPFAM" id="SSF63825">
    <property type="entry name" value="YWTD domain"/>
    <property type="match status" value="1"/>
</dbReference>
<dbReference type="Gene3D" id="2.130.10.10">
    <property type="entry name" value="YVTN repeat-like/Quinoprotein amine dehydrogenase"/>
    <property type="match status" value="1"/>
</dbReference>
<sequence length="719" mass="75898">MTYRPLMLTSALALLAATPALAQEMNFNRIASFPVALNTPDAEETSAEIIAATGDGMMLVYSDSPAGVIGFIDITDPANPVAAGAFALPNGEPTAVSALGQTVFVAENTSESYTAPSGVLHAIDAGTRDVLASCDLGGQPDSTAVAPDGSFIAVAIENERDEDLGDGRVPQMPAGYLVIQPLDANGAMDCAAQIRVDLTGLADIAPEDPEPEFVDVNANGEIVVTMQENNHIVVVSAAGEVLSHFSAGTVTLDTVDTEEEGALTFDGRLVDIPREPDGVQWIDTDHVAIANEGDMDGGSRGFTVFHRDGTEVFEAGMAFEYAVAEIGHYPEERSGNKGVEPEGMEFATFGGVPMMFLLAERSSVVGVYDMSNPAAPVLAQLLPSGISPEGAIAIPGRNLLATANEFDGREDGAAPAHVMIYEYQSAPAVYPHLTSAGSDALIGWGAISGQVMAEDGTIYAVSDSFYGMQPTIFHIDVSQTPARIVDAIRITREGQPAQLMDMEGIALDGEGGFWIASEGRSDRIIPHAIYHVGADGAIEDVIALPNELLSVETRFGFEGITRVGDMLYMAVQRPWRDDPANHAKVLGYNLDTEEWSVIHYPLTEPATGWVGLSEIVAHGDHVYFVERDNQIAGAAVTKLITRVPLASLDAMVALGETPAVLDPEAVVDLIPYLTATGGYVLDKVEGLAIAADGTMWVSTDNDGVDDHSGETMFFAIPAQ</sequence>
<dbReference type="EMBL" id="AP027266">
    <property type="protein sequence ID" value="BDW86595.1"/>
    <property type="molecule type" value="Genomic_DNA"/>
</dbReference>
<accession>A0AA48KLX1</accession>
<dbReference type="InterPro" id="IPR052956">
    <property type="entry name" value="Mesenchyme-surface_protein"/>
</dbReference>
<feature type="signal peptide" evidence="1">
    <location>
        <begin position="1"/>
        <end position="22"/>
    </location>
</feature>
<dbReference type="SUPFAM" id="SSF50969">
    <property type="entry name" value="YVTN repeat-like/Quinoprotein amine dehydrogenase"/>
    <property type="match status" value="1"/>
</dbReference>